<gene>
    <name evidence="2" type="ORF">GV828_04210</name>
</gene>
<organism evidence="2 3">
    <name type="scientific">Flavobacterium ichthyis</name>
    <dbReference type="NCBI Taxonomy" id="2698827"/>
    <lineage>
        <taxon>Bacteria</taxon>
        <taxon>Pseudomonadati</taxon>
        <taxon>Bacteroidota</taxon>
        <taxon>Flavobacteriia</taxon>
        <taxon>Flavobacteriales</taxon>
        <taxon>Flavobacteriaceae</taxon>
        <taxon>Flavobacterium</taxon>
    </lineage>
</organism>
<evidence type="ECO:0000256" key="1">
    <source>
        <dbReference type="SAM" id="SignalP"/>
    </source>
</evidence>
<sequence>MNFRLIIILLLICASSQTAAQIKTRREANLSVENNISLGDKSQLTTSISQDSIPSIDLYKIISINNDTTYVDTSLTIQKEYKFNYLRRDQFGLMPFANEGQTFTTLNYGLKNQSPYPSLGYAGKHFNYQEVQDINYYHVPTPFSELFFKTTMEQGQMLNALFTINLSEQLNLAIGYRGLRSLGKYVNQLSSNGNFQFSANYAAKNNRYRLKTHFTGQDLTNGENGGVFSLEDFESGDEDFRDRSRLDVNLNDARTILKGNRYFVDHIFRFNKTHGNNNLYFTHQLNYEHKFFEYRQPTVITQIVTPAEGTIIFSRFGDSYNSANINDKSRYNRMFNKVGAIYENSTLGQFMFFIEDFRYNYFYNRIIFGNDTTPISNLLSDNFNVVGGQYAYQKNNWNGRFQFSNSISNQAMTNLDLNLSYKLNEKNNFSASYQNISKVPDHTYNLFQSSYVAYNWSNNFANEKINKLSLNANTQWLNATIEVTNLTDHLYFRNTSTNPQTVTITPEQFSEGINYLSVKVSREFRYKKFALDNTILYQEIDQNQDILNLPKIVTRNTIYYTDNLFKKALFIQTGFTLNYFTDYFADDYNPVIGDFHIQNQQKIGNFPMLDFFLNAKVRNTRIYLKAEHFNALFGQNNYYSAPNYPYRDFTVRFGLVWNFFT</sequence>
<evidence type="ECO:0000313" key="3">
    <source>
        <dbReference type="Proteomes" id="UP000798602"/>
    </source>
</evidence>
<dbReference type="Pfam" id="PF14121">
    <property type="entry name" value="Porin_10"/>
    <property type="match status" value="1"/>
</dbReference>
<proteinExistence type="predicted"/>
<evidence type="ECO:0008006" key="4">
    <source>
        <dbReference type="Google" id="ProtNLM"/>
    </source>
</evidence>
<keyword evidence="1" id="KW-0732">Signal</keyword>
<protein>
    <recommendedName>
        <fullName evidence="4">Porin</fullName>
    </recommendedName>
</protein>
<feature type="chain" id="PRO_5047110949" description="Porin" evidence="1">
    <location>
        <begin position="21"/>
        <end position="661"/>
    </location>
</feature>
<accession>A0ABW9Z6E2</accession>
<dbReference type="InterPro" id="IPR025631">
    <property type="entry name" value="Porin_10"/>
</dbReference>
<evidence type="ECO:0000313" key="2">
    <source>
        <dbReference type="EMBL" id="NBL64405.1"/>
    </source>
</evidence>
<feature type="signal peptide" evidence="1">
    <location>
        <begin position="1"/>
        <end position="20"/>
    </location>
</feature>
<name>A0ABW9Z6E2_9FLAO</name>
<reference evidence="3" key="1">
    <citation type="submission" date="2020-01" db="EMBL/GenBank/DDBJ databases">
        <title>Sphingomonas sp. strain CSW-10.</title>
        <authorList>
            <person name="Chen W.-M."/>
        </authorList>
    </citation>
    <scope>NUCLEOTIDE SEQUENCE [LARGE SCALE GENOMIC DNA]</scope>
    <source>
        <strain evidence="3">NST-5</strain>
    </source>
</reference>
<dbReference type="Proteomes" id="UP000798602">
    <property type="component" value="Unassembled WGS sequence"/>
</dbReference>
<dbReference type="EMBL" id="JAABLM010000004">
    <property type="protein sequence ID" value="NBL64405.1"/>
    <property type="molecule type" value="Genomic_DNA"/>
</dbReference>
<keyword evidence="3" id="KW-1185">Reference proteome</keyword>
<comment type="caution">
    <text evidence="2">The sequence shown here is derived from an EMBL/GenBank/DDBJ whole genome shotgun (WGS) entry which is preliminary data.</text>
</comment>
<dbReference type="RefSeq" id="WP_166536233.1">
    <property type="nucleotide sequence ID" value="NZ_JAABLM010000004.1"/>
</dbReference>